<gene>
    <name evidence="2" type="ORF">X474_10380</name>
</gene>
<protein>
    <recommendedName>
        <fullName evidence="1">Transposase IS110-like N-terminal domain-containing protein</fullName>
    </recommendedName>
</protein>
<dbReference type="InterPro" id="IPR002525">
    <property type="entry name" value="Transp_IS110-like_N"/>
</dbReference>
<name>A0A0D2J8I5_9BACT</name>
<reference evidence="2 3" key="1">
    <citation type="submission" date="2013-11" db="EMBL/GenBank/DDBJ databases">
        <title>Metagenomic analysis of a methanogenic consortium involved in long chain n-alkane degradation.</title>
        <authorList>
            <person name="Davidova I.A."/>
            <person name="Callaghan A.V."/>
            <person name="Wawrik B."/>
            <person name="Pruitt S."/>
            <person name="Marks C."/>
            <person name="Duncan K.E."/>
            <person name="Suflita J.M."/>
        </authorList>
    </citation>
    <scope>NUCLEOTIDE SEQUENCE [LARGE SCALE GENOMIC DNA]</scope>
    <source>
        <strain evidence="2 3">SPR</strain>
    </source>
</reference>
<keyword evidence="3" id="KW-1185">Reference proteome</keyword>
<comment type="caution">
    <text evidence="2">The sequence shown here is derived from an EMBL/GenBank/DDBJ whole genome shotgun (WGS) entry which is preliminary data.</text>
</comment>
<dbReference type="InParanoid" id="A0A0D2J8I5"/>
<evidence type="ECO:0000259" key="1">
    <source>
        <dbReference type="Pfam" id="PF01548"/>
    </source>
</evidence>
<dbReference type="RefSeq" id="WP_056009599.1">
    <property type="nucleotide sequence ID" value="NZ_AZAC01000011.1"/>
</dbReference>
<dbReference type="EMBL" id="AZAC01000011">
    <property type="protein sequence ID" value="KIX14474.1"/>
    <property type="molecule type" value="Genomic_DNA"/>
</dbReference>
<dbReference type="Pfam" id="PF01548">
    <property type="entry name" value="DEDD_Tnp_IS110"/>
    <property type="match status" value="1"/>
</dbReference>
<feature type="domain" description="Transposase IS110-like N-terminal" evidence="1">
    <location>
        <begin position="4"/>
        <end position="138"/>
    </location>
</feature>
<evidence type="ECO:0000313" key="2">
    <source>
        <dbReference type="EMBL" id="KIX14474.1"/>
    </source>
</evidence>
<evidence type="ECO:0000313" key="3">
    <source>
        <dbReference type="Proteomes" id="UP000032233"/>
    </source>
</evidence>
<dbReference type="GO" id="GO:0003677">
    <property type="term" value="F:DNA binding"/>
    <property type="evidence" value="ECO:0007669"/>
    <property type="project" value="InterPro"/>
</dbReference>
<sequence length="153" mass="17020">MIYVGMDVHKKTTTYCAINEEGKVIRRATVPSGEAGWLEAVQDWLADGLEVTLETGCMTWWAVDVLRVAGIEPVVVNARQFKMISDSKKKSDRHDARALAEGLGGGLAQRIAVSVPDQKTRRARALMQTRQHILKQKKHEHKHGKGNAAFGWC</sequence>
<dbReference type="STRING" id="1429043.X474_10380"/>
<organism evidence="2 3">
    <name type="scientific">Dethiosulfatarculus sandiegensis</name>
    <dbReference type="NCBI Taxonomy" id="1429043"/>
    <lineage>
        <taxon>Bacteria</taxon>
        <taxon>Pseudomonadati</taxon>
        <taxon>Thermodesulfobacteriota</taxon>
        <taxon>Desulfarculia</taxon>
        <taxon>Desulfarculales</taxon>
        <taxon>Desulfarculaceae</taxon>
        <taxon>Dethiosulfatarculus</taxon>
    </lineage>
</organism>
<dbReference type="PANTHER" id="PTHR33055">
    <property type="entry name" value="TRANSPOSASE FOR INSERTION SEQUENCE ELEMENT IS1111A"/>
    <property type="match status" value="1"/>
</dbReference>
<dbReference type="AlphaFoldDB" id="A0A0D2J8I5"/>
<accession>A0A0D2J8I5</accession>
<dbReference type="GO" id="GO:0004803">
    <property type="term" value="F:transposase activity"/>
    <property type="evidence" value="ECO:0007669"/>
    <property type="project" value="InterPro"/>
</dbReference>
<dbReference type="GO" id="GO:0006313">
    <property type="term" value="P:DNA transposition"/>
    <property type="evidence" value="ECO:0007669"/>
    <property type="project" value="InterPro"/>
</dbReference>
<dbReference type="PANTHER" id="PTHR33055:SF13">
    <property type="entry name" value="TRANSPOSASE"/>
    <property type="match status" value="1"/>
</dbReference>
<dbReference type="Proteomes" id="UP000032233">
    <property type="component" value="Unassembled WGS sequence"/>
</dbReference>
<dbReference type="InterPro" id="IPR047650">
    <property type="entry name" value="Transpos_IS110"/>
</dbReference>
<proteinExistence type="predicted"/>